<evidence type="ECO:0000256" key="1">
    <source>
        <dbReference type="ARBA" id="ARBA00010244"/>
    </source>
</evidence>
<comment type="caution">
    <text evidence="4">The sequence shown here is derived from an EMBL/GenBank/DDBJ whole genome shotgun (WGS) entry which is preliminary data.</text>
</comment>
<keyword evidence="5" id="KW-1185">Reference proteome</keyword>
<dbReference type="EMBL" id="SJTG01000001">
    <property type="protein sequence ID" value="TCI13675.1"/>
    <property type="molecule type" value="Genomic_DNA"/>
</dbReference>
<accession>A0A4R0YW36</accession>
<evidence type="ECO:0000256" key="2">
    <source>
        <dbReference type="ARBA" id="ARBA00023186"/>
    </source>
</evidence>
<dbReference type="InterPro" id="IPR011716">
    <property type="entry name" value="TPR-3"/>
</dbReference>
<name>A0A4R0YW36_9GAMM</name>
<dbReference type="NCBIfam" id="TIGR02552">
    <property type="entry name" value="LcrH_SycD"/>
    <property type="match status" value="1"/>
</dbReference>
<dbReference type="PRINTS" id="PR01595">
    <property type="entry name" value="SYCDCHAPRONE"/>
</dbReference>
<dbReference type="RefSeq" id="WP_131149543.1">
    <property type="nucleotide sequence ID" value="NZ_SJTG01000001.1"/>
</dbReference>
<dbReference type="AlphaFoldDB" id="A0A4R0YW36"/>
<keyword evidence="3" id="KW-0802">TPR repeat</keyword>
<dbReference type="Pfam" id="PF07720">
    <property type="entry name" value="TPR_3"/>
    <property type="match status" value="2"/>
</dbReference>
<proteinExistence type="inferred from homology"/>
<dbReference type="Gene3D" id="1.25.40.10">
    <property type="entry name" value="Tetratricopeptide repeat domain"/>
    <property type="match status" value="1"/>
</dbReference>
<evidence type="ECO:0000313" key="4">
    <source>
        <dbReference type="EMBL" id="TCI13675.1"/>
    </source>
</evidence>
<dbReference type="Proteomes" id="UP000291822">
    <property type="component" value="Unassembled WGS sequence"/>
</dbReference>
<organism evidence="4 5">
    <name type="scientific">Dyella soli</name>
    <dbReference type="NCBI Taxonomy" id="522319"/>
    <lineage>
        <taxon>Bacteria</taxon>
        <taxon>Pseudomonadati</taxon>
        <taxon>Pseudomonadota</taxon>
        <taxon>Gammaproteobacteria</taxon>
        <taxon>Lysobacterales</taxon>
        <taxon>Rhodanobacteraceae</taxon>
        <taxon>Dyella</taxon>
    </lineage>
</organism>
<reference evidence="4 5" key="1">
    <citation type="submission" date="2019-02" db="EMBL/GenBank/DDBJ databases">
        <title>Dyella amyloliquefaciens sp. nov., isolated from forest soil.</title>
        <authorList>
            <person name="Gao Z.-H."/>
            <person name="Qiu L.-H."/>
        </authorList>
    </citation>
    <scope>NUCLEOTIDE SEQUENCE [LARGE SCALE GENOMIC DNA]</scope>
    <source>
        <strain evidence="4 5">KACC 12747</strain>
    </source>
</reference>
<dbReference type="InterPro" id="IPR019734">
    <property type="entry name" value="TPR_rpt"/>
</dbReference>
<dbReference type="InterPro" id="IPR016379">
    <property type="entry name" value="T3SS_Ca_resp_chp_LcrH/SycD_sub"/>
</dbReference>
<dbReference type="InterPro" id="IPR005415">
    <property type="entry name" value="T3SS_Ca_resp_chp_LcrH/SycD"/>
</dbReference>
<keyword evidence="2" id="KW-0143">Chaperone</keyword>
<gene>
    <name evidence="4" type="ORF">EZM97_10575</name>
</gene>
<dbReference type="SMART" id="SM00028">
    <property type="entry name" value="TPR"/>
    <property type="match status" value="2"/>
</dbReference>
<feature type="repeat" description="TPR" evidence="3">
    <location>
        <begin position="73"/>
        <end position="106"/>
    </location>
</feature>
<evidence type="ECO:0000313" key="5">
    <source>
        <dbReference type="Proteomes" id="UP000291822"/>
    </source>
</evidence>
<dbReference type="InterPro" id="IPR011990">
    <property type="entry name" value="TPR-like_helical_dom_sf"/>
</dbReference>
<protein>
    <submittedName>
        <fullName evidence="4">CesD/SycD/LcrH family type III secretion system chaperone</fullName>
    </submittedName>
</protein>
<sequence>MQPNAETQLNDEHLVESLAEAVMAGGTLKDACGISDEAMEGVYAYAYRFYRDGQLDEAERFFRFLCLYDFYNSEYALGLAAVYHLKKNYRKAIDLYSLAFSLGPDDYRALFHIGQCHVALKKIHAASEAFEMVVRQSSNDELKAQSTTYLDAIKSMLSGKEQGEGQS</sequence>
<dbReference type="PROSITE" id="PS50005">
    <property type="entry name" value="TPR"/>
    <property type="match status" value="1"/>
</dbReference>
<evidence type="ECO:0000256" key="3">
    <source>
        <dbReference type="PROSITE-ProRule" id="PRU00339"/>
    </source>
</evidence>
<dbReference type="SUPFAM" id="SSF48452">
    <property type="entry name" value="TPR-like"/>
    <property type="match status" value="1"/>
</dbReference>
<comment type="similarity">
    <text evidence="1">Belongs to the LcrH/SycD chaperone family.</text>
</comment>
<dbReference type="PIRSF" id="PIRSF003165">
    <property type="entry name" value="Chaperone_SicA"/>
    <property type="match status" value="1"/>
</dbReference>